<evidence type="ECO:0000313" key="2">
    <source>
        <dbReference type="Proteomes" id="UP000501690"/>
    </source>
</evidence>
<name>A0A4D6KVW6_VIGUN</name>
<dbReference type="Proteomes" id="UP000501690">
    <property type="component" value="Linkage Group LG1"/>
</dbReference>
<dbReference type="EMBL" id="CP039345">
    <property type="protein sequence ID" value="QCD79439.1"/>
    <property type="molecule type" value="Genomic_DNA"/>
</dbReference>
<sequence>MAGTSFTLAEKMNSRWIRSCRDGGSSREDLDLFWFMVVREGWWSGACAMAAAKLTVVAASWWSDFDVQWRCGAHGGRKESFHGVVQIPAR</sequence>
<evidence type="ECO:0000313" key="1">
    <source>
        <dbReference type="EMBL" id="QCD79439.1"/>
    </source>
</evidence>
<reference evidence="1 2" key="1">
    <citation type="submission" date="2019-04" db="EMBL/GenBank/DDBJ databases">
        <title>An improved genome assembly and genetic linkage map for asparagus bean, Vigna unguiculata ssp. sesquipedialis.</title>
        <authorList>
            <person name="Xia Q."/>
            <person name="Zhang R."/>
            <person name="Dong Y."/>
        </authorList>
    </citation>
    <scope>NUCLEOTIDE SEQUENCE [LARGE SCALE GENOMIC DNA]</scope>
    <source>
        <tissue evidence="1">Leaf</tissue>
    </source>
</reference>
<accession>A0A4D6KVW6</accession>
<protein>
    <submittedName>
        <fullName evidence="1">Uncharacterized protein</fullName>
    </submittedName>
</protein>
<keyword evidence="2" id="KW-1185">Reference proteome</keyword>
<dbReference type="AlphaFoldDB" id="A0A4D6KVW6"/>
<proteinExistence type="predicted"/>
<organism evidence="1 2">
    <name type="scientific">Vigna unguiculata</name>
    <name type="common">Cowpea</name>
    <dbReference type="NCBI Taxonomy" id="3917"/>
    <lineage>
        <taxon>Eukaryota</taxon>
        <taxon>Viridiplantae</taxon>
        <taxon>Streptophyta</taxon>
        <taxon>Embryophyta</taxon>
        <taxon>Tracheophyta</taxon>
        <taxon>Spermatophyta</taxon>
        <taxon>Magnoliopsida</taxon>
        <taxon>eudicotyledons</taxon>
        <taxon>Gunneridae</taxon>
        <taxon>Pentapetalae</taxon>
        <taxon>rosids</taxon>
        <taxon>fabids</taxon>
        <taxon>Fabales</taxon>
        <taxon>Fabaceae</taxon>
        <taxon>Papilionoideae</taxon>
        <taxon>50 kb inversion clade</taxon>
        <taxon>NPAAA clade</taxon>
        <taxon>indigoferoid/millettioid clade</taxon>
        <taxon>Phaseoleae</taxon>
        <taxon>Vigna</taxon>
    </lineage>
</organism>
<gene>
    <name evidence="1" type="ORF">DEO72_LG1g3080</name>
</gene>